<name>A0A7S9D2X4_9BRAD</name>
<dbReference type="EMBL" id="CP061379">
    <property type="protein sequence ID" value="QPF90218.1"/>
    <property type="molecule type" value="Genomic_DNA"/>
</dbReference>
<feature type="transmembrane region" description="Helical" evidence="1">
    <location>
        <begin position="225"/>
        <end position="247"/>
    </location>
</feature>
<organism evidence="3 4">
    <name type="scientific">Bradyrhizobium commune</name>
    <dbReference type="NCBI Taxonomy" id="83627"/>
    <lineage>
        <taxon>Bacteria</taxon>
        <taxon>Pseudomonadati</taxon>
        <taxon>Pseudomonadota</taxon>
        <taxon>Alphaproteobacteria</taxon>
        <taxon>Hyphomicrobiales</taxon>
        <taxon>Nitrobacteraceae</taxon>
        <taxon>Bradyrhizobium</taxon>
    </lineage>
</organism>
<gene>
    <name evidence="3" type="ORF">IC761_27460</name>
</gene>
<feature type="transmembrane region" description="Helical" evidence="1">
    <location>
        <begin position="55"/>
        <end position="78"/>
    </location>
</feature>
<evidence type="ECO:0000259" key="2">
    <source>
        <dbReference type="PROSITE" id="PS51085"/>
    </source>
</evidence>
<feature type="transmembrane region" description="Helical" evidence="1">
    <location>
        <begin position="90"/>
        <end position="108"/>
    </location>
</feature>
<dbReference type="GO" id="GO:0051536">
    <property type="term" value="F:iron-sulfur cluster binding"/>
    <property type="evidence" value="ECO:0007669"/>
    <property type="project" value="InterPro"/>
</dbReference>
<dbReference type="PROSITE" id="PS51085">
    <property type="entry name" value="2FE2S_FER_2"/>
    <property type="match status" value="1"/>
</dbReference>
<keyword evidence="1" id="KW-0812">Transmembrane</keyword>
<dbReference type="RefSeq" id="WP_195799810.1">
    <property type="nucleotide sequence ID" value="NZ_CP061379.1"/>
</dbReference>
<dbReference type="InterPro" id="IPR036010">
    <property type="entry name" value="2Fe-2S_ferredoxin-like_sf"/>
</dbReference>
<dbReference type="InterPro" id="IPR029787">
    <property type="entry name" value="Nucleotide_cyclase"/>
</dbReference>
<dbReference type="AlphaFoldDB" id="A0A7S9D2X4"/>
<dbReference type="SUPFAM" id="SSF81343">
    <property type="entry name" value="Fumarate reductase respiratory complex transmembrane subunits"/>
    <property type="match status" value="1"/>
</dbReference>
<dbReference type="InterPro" id="IPR034804">
    <property type="entry name" value="SQR/QFR_C/D"/>
</dbReference>
<dbReference type="Gene3D" id="3.30.70.1230">
    <property type="entry name" value="Nucleotide cyclase"/>
    <property type="match status" value="1"/>
</dbReference>
<dbReference type="InterPro" id="IPR012675">
    <property type="entry name" value="Beta-grasp_dom_sf"/>
</dbReference>
<keyword evidence="1" id="KW-1133">Transmembrane helix</keyword>
<keyword evidence="4" id="KW-1185">Reference proteome</keyword>
<dbReference type="Gene3D" id="3.10.20.30">
    <property type="match status" value="1"/>
</dbReference>
<feature type="domain" description="2Fe-2S ferredoxin-type" evidence="2">
    <location>
        <begin position="253"/>
        <end position="346"/>
    </location>
</feature>
<dbReference type="GO" id="GO:0016020">
    <property type="term" value="C:membrane"/>
    <property type="evidence" value="ECO:0007669"/>
    <property type="project" value="InterPro"/>
</dbReference>
<evidence type="ECO:0000313" key="4">
    <source>
        <dbReference type="Proteomes" id="UP000594621"/>
    </source>
</evidence>
<feature type="transmembrane region" description="Helical" evidence="1">
    <location>
        <begin position="136"/>
        <end position="157"/>
    </location>
</feature>
<dbReference type="KEGG" id="bcou:IC761_27460"/>
<keyword evidence="1" id="KW-0472">Membrane</keyword>
<sequence>MSARRMERAGRIVTLISGLVLFLFAAMELCSDAVGLVSLQTMGDIAAWQLSFTRSWPGLVILCSACVCHVLSTLWFTARRATLRMSFGDAALIASGILVPLLLLPYLVDTRLANIKFGVDDDILYRLAKLWPDHNLAFVSLIVLVWGHGCIGIHRWLRLSPGYRSVAPGLAVIALAIPIAALAGVIAAARIVAVLMAENSFAEQVRAATHWPSADAEQSLSGYRLMALGCYGALLVLAAGALVIRFLRILVAPKIDVTYVKGPKLKASTGATLLEISLLNGVPHANTCGGRGRCTACSVRIEQGEGALPPRTAAELAQLGGDDQRIRLACQITPTAALTVTRLTATDDAGDASDVEAAPELDTAGIERQVVAFSVRLQGHAALVNSRPAYDAIFFLNEFLDMVHAAIVKNNGAIMRTTESGMIAVFGQDDLPQAASSQSGSVQTAKAATTSTKDACRAAFAAAADIDVALDRLNERFSAEFGQPIAVAMGLTLGTAYLGRIGAGASKPFTAVGPAIDGAEGFSRLAESRKYQLAAVPAAIYAGGIDAGAMEAASFSAPNGEKHDVFMTSRARLGATAGSPA</sequence>
<feature type="transmembrane region" description="Helical" evidence="1">
    <location>
        <begin position="169"/>
        <end position="193"/>
    </location>
</feature>
<evidence type="ECO:0000313" key="3">
    <source>
        <dbReference type="EMBL" id="QPF90218.1"/>
    </source>
</evidence>
<dbReference type="SUPFAM" id="SSF55073">
    <property type="entry name" value="Nucleotide cyclase"/>
    <property type="match status" value="1"/>
</dbReference>
<dbReference type="Proteomes" id="UP000594621">
    <property type="component" value="Chromosome"/>
</dbReference>
<accession>A0A7S9D2X4</accession>
<reference evidence="3 4" key="1">
    <citation type="submission" date="2020-09" db="EMBL/GenBank/DDBJ databases">
        <title>Complete genomes of bradyrhizobia occurring on native shrubby legumes in Australia.</title>
        <authorList>
            <person name="Lafay B."/>
        </authorList>
    </citation>
    <scope>NUCLEOTIDE SEQUENCE [LARGE SCALE GENOMIC DNA]</scope>
    <source>
        <strain evidence="3 4">BDV5040</strain>
    </source>
</reference>
<dbReference type="SUPFAM" id="SSF54292">
    <property type="entry name" value="2Fe-2S ferredoxin-like"/>
    <property type="match status" value="1"/>
</dbReference>
<proteinExistence type="predicted"/>
<dbReference type="CDD" id="cd00207">
    <property type="entry name" value="fer2"/>
    <property type="match status" value="1"/>
</dbReference>
<dbReference type="InterPro" id="IPR001041">
    <property type="entry name" value="2Fe-2S_ferredoxin-type"/>
</dbReference>
<protein>
    <submittedName>
        <fullName evidence="3">2Fe-2S iron-sulfur cluster binding domain-containing protein</fullName>
    </submittedName>
</protein>
<dbReference type="Pfam" id="PF00111">
    <property type="entry name" value="Fer2"/>
    <property type="match status" value="1"/>
</dbReference>
<evidence type="ECO:0000256" key="1">
    <source>
        <dbReference type="SAM" id="Phobius"/>
    </source>
</evidence>